<feature type="region of interest" description="Disordered" evidence="1">
    <location>
        <begin position="233"/>
        <end position="264"/>
    </location>
</feature>
<keyword evidence="4" id="KW-1185">Reference proteome</keyword>
<feature type="compositionally biased region" description="Polar residues" evidence="1">
    <location>
        <begin position="32"/>
        <end position="48"/>
    </location>
</feature>
<gene>
    <name evidence="3" type="ORF">J0A65_18840</name>
</gene>
<evidence type="ECO:0000256" key="1">
    <source>
        <dbReference type="SAM" id="MobiDB-lite"/>
    </source>
</evidence>
<dbReference type="Proteomes" id="UP000663992">
    <property type="component" value="Unassembled WGS sequence"/>
</dbReference>
<dbReference type="InterPro" id="IPR041651">
    <property type="entry name" value="DUF5610"/>
</dbReference>
<evidence type="ECO:0000313" key="4">
    <source>
        <dbReference type="Proteomes" id="UP000663992"/>
    </source>
</evidence>
<feature type="region of interest" description="Disordered" evidence="1">
    <location>
        <begin position="1"/>
        <end position="49"/>
    </location>
</feature>
<feature type="compositionally biased region" description="Basic and acidic residues" evidence="1">
    <location>
        <begin position="237"/>
        <end position="246"/>
    </location>
</feature>
<protein>
    <submittedName>
        <fullName evidence="3">DUF5610 domain-containing protein</fullName>
    </submittedName>
</protein>
<comment type="caution">
    <text evidence="3">The sequence shown here is derived from an EMBL/GenBank/DDBJ whole genome shotgun (WGS) entry which is preliminary data.</text>
</comment>
<proteinExistence type="predicted"/>
<sequence>MNLGELKARLDQNAPHVGRSEPNGPSRDDGVRQSTDQHQNEVTLSNSEQSRRFIGQKIFSSALSQSLVLDERRPSLPVRKPEQDNKSLFDFEEVAKNVLRFVGGAIKHAQAKGMEDEKLAEMFEQARSGVLKGVQMAEKDLAGFMNEELSSGIKKSRELIEEGINNLEKEIFGTEDKDSDEQQVALRYSDSVSYSRQDSSELTIRTQDGDEVRISFDSLRQFELNRSLTLARQSEQAAKEDRKDAQSKNSDTDEEQSRQEKSEDKLLLKAEQQVLFYEKNGFGFSVEGELDEDELRAIGDLVDKTADLADEFFNGDVESAFEQALKLGFDETEITSYALQMSRQEQFKVTQTYESVLLGDEKFKEMEGYVKPVSHYLDRMLEVVEQSKQELYDNSTYDNIITGLVNKMLKVDTPDLLDAITRFHNFNQRLQDNLPLTQPVEPKDKAQDA</sequence>
<dbReference type="Pfam" id="PF18433">
    <property type="entry name" value="DUF5610"/>
    <property type="match status" value="1"/>
</dbReference>
<organism evidence="3 4">
    <name type="scientific">Bowmanella yangjiangensis</name>
    <dbReference type="NCBI Taxonomy" id="2811230"/>
    <lineage>
        <taxon>Bacteria</taxon>
        <taxon>Pseudomonadati</taxon>
        <taxon>Pseudomonadota</taxon>
        <taxon>Gammaproteobacteria</taxon>
        <taxon>Alteromonadales</taxon>
        <taxon>Alteromonadaceae</taxon>
        <taxon>Bowmanella</taxon>
    </lineage>
</organism>
<feature type="compositionally biased region" description="Basic and acidic residues" evidence="1">
    <location>
        <begin position="255"/>
        <end position="264"/>
    </location>
</feature>
<feature type="domain" description="DUF5610" evidence="2">
    <location>
        <begin position="79"/>
        <end position="167"/>
    </location>
</feature>
<dbReference type="RefSeq" id="WP_206595887.1">
    <property type="nucleotide sequence ID" value="NZ_JAFKCS010000026.1"/>
</dbReference>
<accession>A0ABS3CXT7</accession>
<evidence type="ECO:0000259" key="2">
    <source>
        <dbReference type="Pfam" id="PF18433"/>
    </source>
</evidence>
<name>A0ABS3CXT7_9ALTE</name>
<evidence type="ECO:0000313" key="3">
    <source>
        <dbReference type="EMBL" id="MBN7821931.1"/>
    </source>
</evidence>
<reference evidence="3 4" key="1">
    <citation type="submission" date="2021-03" db="EMBL/GenBank/DDBJ databases">
        <title>novel species isolated from a fishpond in China.</title>
        <authorList>
            <person name="Lu H."/>
            <person name="Cai Z."/>
        </authorList>
    </citation>
    <scope>NUCLEOTIDE SEQUENCE [LARGE SCALE GENOMIC DNA]</scope>
    <source>
        <strain evidence="3 4">Y57</strain>
    </source>
</reference>
<feature type="compositionally biased region" description="Basic and acidic residues" evidence="1">
    <location>
        <begin position="1"/>
        <end position="10"/>
    </location>
</feature>
<dbReference type="EMBL" id="JAFKCS010000026">
    <property type="protein sequence ID" value="MBN7821931.1"/>
    <property type="molecule type" value="Genomic_DNA"/>
</dbReference>